<protein>
    <submittedName>
        <fullName evidence="1">Uncharacterized protein</fullName>
    </submittedName>
</protein>
<dbReference type="RefSeq" id="WP_111447182.1">
    <property type="nucleotide sequence ID" value="NZ_QKZK01000056.1"/>
</dbReference>
<organism evidence="1 2">
    <name type="scientific">Breznakibacter xylanolyticus</name>
    <dbReference type="NCBI Taxonomy" id="990"/>
    <lineage>
        <taxon>Bacteria</taxon>
        <taxon>Pseudomonadati</taxon>
        <taxon>Bacteroidota</taxon>
        <taxon>Bacteroidia</taxon>
        <taxon>Marinilabiliales</taxon>
        <taxon>Marinilabiliaceae</taxon>
        <taxon>Breznakibacter</taxon>
    </lineage>
</organism>
<keyword evidence="2" id="KW-1185">Reference proteome</keyword>
<sequence>MNYPALGRDDIIRASRREAIIQETAAQIIKDFAEFSLDIVFSGNSNSFYDELYQQMRDHVANLMQESPSLFQALLYRIDIRQKDIDMYHRQMPNAIYADVMTELIIHREIKKVLVRDYFRTHGTSSTQPADNTDDED</sequence>
<dbReference type="EMBL" id="QKZK01000056">
    <property type="protein sequence ID" value="PZX10301.1"/>
    <property type="molecule type" value="Genomic_DNA"/>
</dbReference>
<dbReference type="AlphaFoldDB" id="A0A2W7MS57"/>
<comment type="caution">
    <text evidence="1">The sequence shown here is derived from an EMBL/GenBank/DDBJ whole genome shotgun (WGS) entry which is preliminary data.</text>
</comment>
<dbReference type="OrthoDB" id="1120195at2"/>
<gene>
    <name evidence="1" type="ORF">LX69_03416</name>
</gene>
<accession>A0A2W7MS57</accession>
<evidence type="ECO:0000313" key="2">
    <source>
        <dbReference type="Proteomes" id="UP000249239"/>
    </source>
</evidence>
<name>A0A2W7MS57_9BACT</name>
<reference evidence="1 2" key="1">
    <citation type="submission" date="2018-06" db="EMBL/GenBank/DDBJ databases">
        <title>Genomic Encyclopedia of Archaeal and Bacterial Type Strains, Phase II (KMG-II): from individual species to whole genera.</title>
        <authorList>
            <person name="Goeker M."/>
        </authorList>
    </citation>
    <scope>NUCLEOTIDE SEQUENCE [LARGE SCALE GENOMIC DNA]</scope>
    <source>
        <strain evidence="1 2">DSM 6779</strain>
    </source>
</reference>
<dbReference type="Proteomes" id="UP000249239">
    <property type="component" value="Unassembled WGS sequence"/>
</dbReference>
<evidence type="ECO:0000313" key="1">
    <source>
        <dbReference type="EMBL" id="PZX10301.1"/>
    </source>
</evidence>
<proteinExistence type="predicted"/>